<evidence type="ECO:0000313" key="5">
    <source>
        <dbReference type="EMBL" id="OTF79289.1"/>
    </source>
</evidence>
<dbReference type="GO" id="GO:0004383">
    <property type="term" value="F:guanylate cyclase activity"/>
    <property type="evidence" value="ECO:0007669"/>
    <property type="project" value="UniProtKB-EC"/>
</dbReference>
<evidence type="ECO:0000259" key="4">
    <source>
        <dbReference type="Pfam" id="PF07701"/>
    </source>
</evidence>
<dbReference type="GO" id="GO:0070482">
    <property type="term" value="P:response to oxygen levels"/>
    <property type="evidence" value="ECO:0007669"/>
    <property type="project" value="TreeGrafter"/>
</dbReference>
<keyword evidence="6" id="KW-1185">Reference proteome</keyword>
<dbReference type="OrthoDB" id="6127067at2759"/>
<feature type="domain" description="Haem NO binding associated" evidence="4">
    <location>
        <begin position="36"/>
        <end position="137"/>
    </location>
</feature>
<dbReference type="Gene3D" id="6.10.250.780">
    <property type="match status" value="1"/>
</dbReference>
<reference evidence="5 6" key="1">
    <citation type="submission" date="2017-03" db="EMBL/GenBank/DDBJ databases">
        <title>Genome Survey of Euroglyphus maynei.</title>
        <authorList>
            <person name="Arlian L.G."/>
            <person name="Morgan M.S."/>
            <person name="Rider S.D."/>
        </authorList>
    </citation>
    <scope>NUCLEOTIDE SEQUENCE [LARGE SCALE GENOMIC DNA]</scope>
    <source>
        <strain evidence="5">Arlian Lab</strain>
        <tissue evidence="5">Whole body</tissue>
    </source>
</reference>
<keyword evidence="2" id="KW-0547">Nucleotide-binding</keyword>
<evidence type="ECO:0000256" key="3">
    <source>
        <dbReference type="ARBA" id="ARBA00023293"/>
    </source>
</evidence>
<dbReference type="GO" id="GO:0000166">
    <property type="term" value="F:nucleotide binding"/>
    <property type="evidence" value="ECO:0007669"/>
    <property type="project" value="UniProtKB-KW"/>
</dbReference>
<dbReference type="PANTHER" id="PTHR45655:SF10">
    <property type="entry name" value="SOLUBLE GUANYLATE CYCLASE 88E"/>
    <property type="match status" value="1"/>
</dbReference>
<evidence type="ECO:0000256" key="2">
    <source>
        <dbReference type="ARBA" id="ARBA00022741"/>
    </source>
</evidence>
<accession>A0A1Y3BEG8</accession>
<name>A0A1Y3BEG8_EURMA</name>
<dbReference type="Pfam" id="PF07701">
    <property type="entry name" value="HNOBA"/>
    <property type="match status" value="1"/>
</dbReference>
<dbReference type="PANTHER" id="PTHR45655">
    <property type="entry name" value="GUANYLATE CYCLASE SOLUBLE SUBUNIT BETA-2"/>
    <property type="match status" value="1"/>
</dbReference>
<keyword evidence="3" id="KW-0141">cGMP biosynthesis</keyword>
<gene>
    <name evidence="5" type="ORF">BLA29_011253</name>
</gene>
<dbReference type="InterPro" id="IPR042463">
    <property type="entry name" value="HNOB_dom_associated_sf"/>
</dbReference>
<dbReference type="GO" id="GO:0008074">
    <property type="term" value="C:guanylate cyclase complex, soluble"/>
    <property type="evidence" value="ECO:0007669"/>
    <property type="project" value="TreeGrafter"/>
</dbReference>
<dbReference type="InterPro" id="IPR011645">
    <property type="entry name" value="HNOB_dom_associated"/>
</dbReference>
<dbReference type="AlphaFoldDB" id="A0A1Y3BEG8"/>
<dbReference type="Gene3D" id="3.30.450.260">
    <property type="entry name" value="Haem NO binding associated domain"/>
    <property type="match status" value="1"/>
</dbReference>
<organism evidence="5 6">
    <name type="scientific">Euroglyphus maynei</name>
    <name type="common">Mayne's house dust mite</name>
    <dbReference type="NCBI Taxonomy" id="6958"/>
    <lineage>
        <taxon>Eukaryota</taxon>
        <taxon>Metazoa</taxon>
        <taxon>Ecdysozoa</taxon>
        <taxon>Arthropoda</taxon>
        <taxon>Chelicerata</taxon>
        <taxon>Arachnida</taxon>
        <taxon>Acari</taxon>
        <taxon>Acariformes</taxon>
        <taxon>Sarcoptiformes</taxon>
        <taxon>Astigmata</taxon>
        <taxon>Psoroptidia</taxon>
        <taxon>Analgoidea</taxon>
        <taxon>Pyroglyphidae</taxon>
        <taxon>Pyroglyphinae</taxon>
        <taxon>Euroglyphus</taxon>
    </lineage>
</organism>
<dbReference type="EC" id="4.6.1.2" evidence="1"/>
<protein>
    <recommendedName>
        <fullName evidence="1">guanylate cyclase</fullName>
        <ecNumber evidence="1">4.6.1.2</ecNumber>
    </recommendedName>
</protein>
<proteinExistence type="predicted"/>
<dbReference type="Proteomes" id="UP000194236">
    <property type="component" value="Unassembled WGS sequence"/>
</dbReference>
<sequence>MNRSDVEIAREVKYREEYGNLPNHVTVINDSSPVGDNNPSFLKLKGQMIYFDCWKCISFLGAPNVANLDTLIKTGLYLNDLSMHDFSRDMVLAGQQQSAELKLALDQELRKSRQLEITIRKLDEERRRSDELLYQMISYYLQTKLNSLIFFLFIL</sequence>
<evidence type="ECO:0000313" key="6">
    <source>
        <dbReference type="Proteomes" id="UP000194236"/>
    </source>
</evidence>
<evidence type="ECO:0000256" key="1">
    <source>
        <dbReference type="ARBA" id="ARBA00012202"/>
    </source>
</evidence>
<comment type="caution">
    <text evidence="5">The sequence shown here is derived from an EMBL/GenBank/DDBJ whole genome shotgun (WGS) entry which is preliminary data.</text>
</comment>
<dbReference type="EMBL" id="MUJZ01023827">
    <property type="protein sequence ID" value="OTF79289.1"/>
    <property type="molecule type" value="Genomic_DNA"/>
</dbReference>
<dbReference type="GO" id="GO:0038060">
    <property type="term" value="P:nitric oxide-cGMP-mediated signaling"/>
    <property type="evidence" value="ECO:0007669"/>
    <property type="project" value="TreeGrafter"/>
</dbReference>